<evidence type="ECO:0000256" key="1">
    <source>
        <dbReference type="SAM" id="MobiDB-lite"/>
    </source>
</evidence>
<feature type="compositionally biased region" description="Basic residues" evidence="1">
    <location>
        <begin position="66"/>
        <end position="82"/>
    </location>
</feature>
<comment type="caution">
    <text evidence="2">The sequence shown here is derived from an EMBL/GenBank/DDBJ whole genome shotgun (WGS) entry which is preliminary data.</text>
</comment>
<proteinExistence type="predicted"/>
<dbReference type="Proteomes" id="UP000789706">
    <property type="component" value="Unassembled WGS sequence"/>
</dbReference>
<dbReference type="OrthoDB" id="2162316at2759"/>
<reference evidence="2" key="1">
    <citation type="submission" date="2021-06" db="EMBL/GenBank/DDBJ databases">
        <authorList>
            <person name="Kallberg Y."/>
            <person name="Tangrot J."/>
            <person name="Rosling A."/>
        </authorList>
    </citation>
    <scope>NUCLEOTIDE SEQUENCE</scope>
    <source>
        <strain evidence="2">AZ414A</strain>
    </source>
</reference>
<evidence type="ECO:0000313" key="3">
    <source>
        <dbReference type="Proteomes" id="UP000789706"/>
    </source>
</evidence>
<dbReference type="AlphaFoldDB" id="A0A9N8W8J5"/>
<feature type="region of interest" description="Disordered" evidence="1">
    <location>
        <begin position="53"/>
        <end position="119"/>
    </location>
</feature>
<sequence length="148" mass="17110">MASSERGGTIREYIDARKKAGMTWDEFRKLNEGPQFSEAELVKYRQKLDEEREAKLKGSYVGSSSSKKKKKRHRRHKRKEEKRHKDGRSAADEEEEEEHGGDTPVRLSEFLKHGSSSSSEEYDLIDLQRLLKVLKLGRISTLSIVLSF</sequence>
<protein>
    <submittedName>
        <fullName evidence="2">3889_t:CDS:1</fullName>
    </submittedName>
</protein>
<keyword evidence="3" id="KW-1185">Reference proteome</keyword>
<accession>A0A9N8W8J5</accession>
<dbReference type="EMBL" id="CAJVPK010000228">
    <property type="protein sequence ID" value="CAG8478782.1"/>
    <property type="molecule type" value="Genomic_DNA"/>
</dbReference>
<evidence type="ECO:0000313" key="2">
    <source>
        <dbReference type="EMBL" id="CAG8478782.1"/>
    </source>
</evidence>
<organism evidence="2 3">
    <name type="scientific">Diversispora eburnea</name>
    <dbReference type="NCBI Taxonomy" id="1213867"/>
    <lineage>
        <taxon>Eukaryota</taxon>
        <taxon>Fungi</taxon>
        <taxon>Fungi incertae sedis</taxon>
        <taxon>Mucoromycota</taxon>
        <taxon>Glomeromycotina</taxon>
        <taxon>Glomeromycetes</taxon>
        <taxon>Diversisporales</taxon>
        <taxon>Diversisporaceae</taxon>
        <taxon>Diversispora</taxon>
    </lineage>
</organism>
<gene>
    <name evidence="2" type="ORF">DEBURN_LOCUS3543</name>
</gene>
<name>A0A9N8W8J5_9GLOM</name>